<feature type="transmembrane region" description="Helical" evidence="1">
    <location>
        <begin position="32"/>
        <end position="52"/>
    </location>
</feature>
<keyword evidence="1" id="KW-0472">Membrane</keyword>
<accession>A0A3D9YNN7</accession>
<comment type="caution">
    <text evidence="2">The sequence shown here is derived from an EMBL/GenBank/DDBJ whole genome shotgun (WGS) entry which is preliminary data.</text>
</comment>
<dbReference type="RefSeq" id="WP_115837496.1">
    <property type="nucleotide sequence ID" value="NZ_CP025086.1"/>
</dbReference>
<evidence type="ECO:0000256" key="1">
    <source>
        <dbReference type="SAM" id="Phobius"/>
    </source>
</evidence>
<evidence type="ECO:0000313" key="3">
    <source>
        <dbReference type="Proteomes" id="UP000256900"/>
    </source>
</evidence>
<feature type="transmembrane region" description="Helical" evidence="1">
    <location>
        <begin position="64"/>
        <end position="88"/>
    </location>
</feature>
<dbReference type="AlphaFoldDB" id="A0A3D9YNN7"/>
<keyword evidence="1" id="KW-0812">Transmembrane</keyword>
<keyword evidence="1" id="KW-1133">Transmembrane helix</keyword>
<keyword evidence="3" id="KW-1185">Reference proteome</keyword>
<dbReference type="Proteomes" id="UP000256900">
    <property type="component" value="Unassembled WGS sequence"/>
</dbReference>
<evidence type="ECO:0000313" key="2">
    <source>
        <dbReference type="EMBL" id="REF84134.1"/>
    </source>
</evidence>
<protein>
    <recommendedName>
        <fullName evidence="4">DNA methyltransferase</fullName>
    </recommendedName>
</protein>
<sequence>MSAIGLVVELVAGALGGNGIASTVKNLDLGTLGNSLVGAIGGAAGTSFLSIVIPALENVGHVDIAALAGQAVGGGVFGAVLTAIVAAIRNVSAGKPAL</sequence>
<gene>
    <name evidence="2" type="ORF">DES32_2979</name>
</gene>
<dbReference type="EMBL" id="QUMO01000005">
    <property type="protein sequence ID" value="REF84134.1"/>
    <property type="molecule type" value="Genomic_DNA"/>
</dbReference>
<evidence type="ECO:0008006" key="4">
    <source>
        <dbReference type="Google" id="ProtNLM"/>
    </source>
</evidence>
<reference evidence="2 3" key="1">
    <citation type="submission" date="2018-08" db="EMBL/GenBank/DDBJ databases">
        <title>Genomic Encyclopedia of Type Strains, Phase IV (KMG-IV): sequencing the most valuable type-strain genomes for metagenomic binning, comparative biology and taxonomic classification.</title>
        <authorList>
            <person name="Goeker M."/>
        </authorList>
    </citation>
    <scope>NUCLEOTIDE SEQUENCE [LARGE SCALE GENOMIC DNA]</scope>
    <source>
        <strain evidence="2 3">BW863</strain>
    </source>
</reference>
<proteinExistence type="predicted"/>
<organism evidence="2 3">
    <name type="scientific">Methylovirgula ligni</name>
    <dbReference type="NCBI Taxonomy" id="569860"/>
    <lineage>
        <taxon>Bacteria</taxon>
        <taxon>Pseudomonadati</taxon>
        <taxon>Pseudomonadota</taxon>
        <taxon>Alphaproteobacteria</taxon>
        <taxon>Hyphomicrobiales</taxon>
        <taxon>Beijerinckiaceae</taxon>
        <taxon>Methylovirgula</taxon>
    </lineage>
</organism>
<name>A0A3D9YNN7_9HYPH</name>
<dbReference type="OrthoDB" id="7951379at2"/>